<evidence type="ECO:0000313" key="1">
    <source>
        <dbReference type="EMBL" id="EJF88612.1"/>
    </source>
</evidence>
<proteinExistence type="predicted"/>
<organism evidence="2 3">
    <name type="scientific">Bartonella melophagi K-2C</name>
    <dbReference type="NCBI Taxonomy" id="1094557"/>
    <lineage>
        <taxon>Bacteria</taxon>
        <taxon>Pseudomonadati</taxon>
        <taxon>Pseudomonadota</taxon>
        <taxon>Alphaproteobacteria</taxon>
        <taxon>Hyphomicrobiales</taxon>
        <taxon>Bartonellaceae</taxon>
        <taxon>Bartonella</taxon>
    </lineage>
</organism>
<dbReference type="HOGENOM" id="CLU_3415755_0_0_5"/>
<gene>
    <name evidence="2" type="ORF">ME3_00550</name>
    <name evidence="1" type="ORF">ME3_01026</name>
</gene>
<dbReference type="EMBL" id="AIMA01000005">
    <property type="protein sequence ID" value="EJF90969.1"/>
    <property type="molecule type" value="Genomic_DNA"/>
</dbReference>
<name>J0R5M1_9HYPH</name>
<feature type="non-terminal residue" evidence="2">
    <location>
        <position position="28"/>
    </location>
</feature>
<reference evidence="2 3" key="1">
    <citation type="submission" date="2012-03" db="EMBL/GenBank/DDBJ databases">
        <title>The Genome Sequence of Bartonella melophagi K-2C.</title>
        <authorList>
            <consortium name="The Broad Institute Genome Sequencing Platform"/>
            <consortium name="The Broad Institute Genome Sequencing Center for Infectious Disease"/>
            <person name="Feldgarden M."/>
            <person name="Kirby J."/>
            <person name="Kosoy M."/>
            <person name="Birtles R."/>
            <person name="Probert W.S."/>
            <person name="Chiaraviglio L."/>
            <person name="Young S.K."/>
            <person name="Zeng Q."/>
            <person name="Gargeya S."/>
            <person name="Fitzgerald M."/>
            <person name="Haas B."/>
            <person name="Abouelleil A."/>
            <person name="Alvarado L."/>
            <person name="Arachchi H.M."/>
            <person name="Berlin A."/>
            <person name="Chapman S.B."/>
            <person name="Gearin G."/>
            <person name="Goldberg J."/>
            <person name="Griggs A."/>
            <person name="Gujja S."/>
            <person name="Hansen M."/>
            <person name="Heiman D."/>
            <person name="Howarth C."/>
            <person name="Larimer J."/>
            <person name="Lui A."/>
            <person name="MacDonald P.J.P."/>
            <person name="McCowen C."/>
            <person name="Montmayeur A."/>
            <person name="Murphy C."/>
            <person name="Neiman D."/>
            <person name="Pearson M."/>
            <person name="Priest M."/>
            <person name="Roberts A."/>
            <person name="Saif S."/>
            <person name="Shea T."/>
            <person name="Sisk P."/>
            <person name="Stolte C."/>
            <person name="Sykes S."/>
            <person name="Wortman J."/>
            <person name="Nusbaum C."/>
            <person name="Birren B."/>
        </authorList>
    </citation>
    <scope>NUCLEOTIDE SEQUENCE [LARGE SCALE GENOMIC DNA]</scope>
    <source>
        <strain evidence="2 3">K-2C</strain>
    </source>
</reference>
<sequence length="28" mass="3358">MSIEKKYELTEESEKVDNSRFGKKYNCT</sequence>
<evidence type="ECO:0000313" key="2">
    <source>
        <dbReference type="EMBL" id="EJF90969.1"/>
    </source>
</evidence>
<dbReference type="AlphaFoldDB" id="J0R5M1"/>
<protein>
    <submittedName>
        <fullName evidence="2">Uncharacterized protein</fullName>
    </submittedName>
</protein>
<dbReference type="EMBL" id="AIMA01000015">
    <property type="protein sequence ID" value="EJF88612.1"/>
    <property type="molecule type" value="Genomic_DNA"/>
</dbReference>
<comment type="caution">
    <text evidence="2">The sequence shown here is derived from an EMBL/GenBank/DDBJ whole genome shotgun (WGS) entry which is preliminary data.</text>
</comment>
<keyword evidence="3" id="KW-1185">Reference proteome</keyword>
<accession>J0R5M1</accession>
<evidence type="ECO:0000313" key="3">
    <source>
        <dbReference type="Proteomes" id="UP000009017"/>
    </source>
</evidence>
<dbReference type="Proteomes" id="UP000009017">
    <property type="component" value="Unassembled WGS sequence"/>
</dbReference>